<dbReference type="Pfam" id="PF21171">
    <property type="entry name" value="PDE12-like_N"/>
    <property type="match status" value="1"/>
</dbReference>
<dbReference type="PANTHER" id="PTHR12121:SF37">
    <property type="entry name" value="2',5'-PHOSPHODIESTERASE 12"/>
    <property type="match status" value="1"/>
</dbReference>
<dbReference type="Pfam" id="PF03372">
    <property type="entry name" value="Exo_endo_phos"/>
    <property type="match status" value="1"/>
</dbReference>
<dbReference type="Proteomes" id="UP000594262">
    <property type="component" value="Unplaced"/>
</dbReference>
<dbReference type="GO" id="GO:0000175">
    <property type="term" value="F:3'-5'-RNA exonuclease activity"/>
    <property type="evidence" value="ECO:0007669"/>
    <property type="project" value="TreeGrafter"/>
</dbReference>
<dbReference type="Gene3D" id="3.60.10.10">
    <property type="entry name" value="Endonuclease/exonuclease/phosphatase"/>
    <property type="match status" value="1"/>
</dbReference>
<dbReference type="InterPro" id="IPR048821">
    <property type="entry name" value="PDE12-like_N"/>
</dbReference>
<evidence type="ECO:0000259" key="3">
    <source>
        <dbReference type="Pfam" id="PF21171"/>
    </source>
</evidence>
<dbReference type="RefSeq" id="XP_066914284.1">
    <property type="nucleotide sequence ID" value="XM_067058183.1"/>
</dbReference>
<name>A0A7M5WY20_9CNID</name>
<dbReference type="InterPro" id="IPR005135">
    <property type="entry name" value="Endo/exonuclease/phosphatase"/>
</dbReference>
<dbReference type="GO" id="GO:0005739">
    <property type="term" value="C:mitochondrion"/>
    <property type="evidence" value="ECO:0007669"/>
    <property type="project" value="TreeGrafter"/>
</dbReference>
<dbReference type="AlphaFoldDB" id="A0A7M5WY20"/>
<evidence type="ECO:0000256" key="1">
    <source>
        <dbReference type="SAM" id="MobiDB-lite"/>
    </source>
</evidence>
<reference evidence="4" key="1">
    <citation type="submission" date="2021-01" db="UniProtKB">
        <authorList>
            <consortium name="EnsemblMetazoa"/>
        </authorList>
    </citation>
    <scope>IDENTIFICATION</scope>
</reference>
<evidence type="ECO:0000313" key="4">
    <source>
        <dbReference type="EnsemblMetazoa" id="CLYHEMP014802.1"/>
    </source>
</evidence>
<dbReference type="InterPro" id="IPR036691">
    <property type="entry name" value="Endo/exonu/phosph_ase_sf"/>
</dbReference>
<dbReference type="EnsemblMetazoa" id="CLYHEMT014802.1">
    <property type="protein sequence ID" value="CLYHEMP014802.1"/>
    <property type="gene ID" value="CLYHEMG014802"/>
</dbReference>
<sequence>MAFFFAPTSTRTFKNLPTKLNSVYNSSKLLLKGRISRTTSKMASPVKTNKLFIRSLPDEPNLKINFKYNNQCMEFNRQKTDTVNKTIQRISLKLSGGGKKKKKNKKNVASMESKDRSSGNIDIKLLDNSGNVLNLETTSNENAFVKSNQFQITNDTILTVYNMVFNAPNVIDIKPLNTVMAGFPVFPELTFEFGQSEFSQFQWYKKLPDSTDWILAGENLIFTPSVEDIGFELKLSCQSGNEDEIREDFQEFVFTEPISAGPGQCLFDKRHMYTRKKHDLKSNELRVVCYNVLADIFATSDYARNTLFPYAPEYVLSLSYRKLLLIKELLGYNADLISLQECGMKLFNSYLNPVMNLNGYQGLYFGKLGTMPEGEALFYRTDRYRHIKELSIPIREVLYLECNIEILSALSEVPELLEKFHKKTAVGQIHILEEIETKRQLCIFNTHLYYKRYYQHIRVMQIAVLMNYLSTKIDASKMSVIVNGDLNSLRNDDLLPYLSGTEIDSHSPLWHPIRETNPDFTLSLKSPILLQNASGCPPYTSFVPHCMETLDYIFCDSDFEVTALLPMPEPEEFEPYVGLPCIGSPSDHLALVLDLKWNKKKN</sequence>
<dbReference type="OrthoDB" id="412787at2759"/>
<dbReference type="GO" id="GO:0000288">
    <property type="term" value="P:nuclear-transcribed mRNA catabolic process, deadenylation-dependent decay"/>
    <property type="evidence" value="ECO:0007669"/>
    <property type="project" value="TreeGrafter"/>
</dbReference>
<feature type="domain" description="2',5'-phosphodiesterase 12-like N-terminal" evidence="3">
    <location>
        <begin position="171"/>
        <end position="243"/>
    </location>
</feature>
<evidence type="ECO:0000259" key="2">
    <source>
        <dbReference type="Pfam" id="PF03372"/>
    </source>
</evidence>
<evidence type="ECO:0008006" key="6">
    <source>
        <dbReference type="Google" id="ProtNLM"/>
    </source>
</evidence>
<dbReference type="PANTHER" id="PTHR12121">
    <property type="entry name" value="CARBON CATABOLITE REPRESSOR PROTEIN 4"/>
    <property type="match status" value="1"/>
</dbReference>
<dbReference type="InterPro" id="IPR050410">
    <property type="entry name" value="CCR4/nocturin_mRNA_transcr"/>
</dbReference>
<evidence type="ECO:0000313" key="5">
    <source>
        <dbReference type="Proteomes" id="UP000594262"/>
    </source>
</evidence>
<keyword evidence="5" id="KW-1185">Reference proteome</keyword>
<accession>A0A7M5WY20</accession>
<dbReference type="SUPFAM" id="SSF56219">
    <property type="entry name" value="DNase I-like"/>
    <property type="match status" value="1"/>
</dbReference>
<dbReference type="GeneID" id="136801542"/>
<feature type="region of interest" description="Disordered" evidence="1">
    <location>
        <begin position="95"/>
        <end position="115"/>
    </location>
</feature>
<organism evidence="4 5">
    <name type="scientific">Clytia hemisphaerica</name>
    <dbReference type="NCBI Taxonomy" id="252671"/>
    <lineage>
        <taxon>Eukaryota</taxon>
        <taxon>Metazoa</taxon>
        <taxon>Cnidaria</taxon>
        <taxon>Hydrozoa</taxon>
        <taxon>Hydroidolina</taxon>
        <taxon>Leptothecata</taxon>
        <taxon>Obeliida</taxon>
        <taxon>Clytiidae</taxon>
        <taxon>Clytia</taxon>
    </lineage>
</organism>
<protein>
    <recommendedName>
        <fullName evidence="6">Endonuclease/exonuclease/phosphatase domain-containing protein</fullName>
    </recommendedName>
</protein>
<proteinExistence type="predicted"/>
<feature type="domain" description="Endonuclease/exonuclease/phosphatase" evidence="2">
    <location>
        <begin position="291"/>
        <end position="588"/>
    </location>
</feature>